<protein>
    <recommendedName>
        <fullName evidence="1">E2 ubiquitin-conjugating enzyme</fullName>
        <ecNumber evidence="1">2.3.2.23</ecNumber>
    </recommendedName>
</protein>
<proteinExistence type="inferred from homology"/>
<dbReference type="FunFam" id="3.10.110.10:FF:000060">
    <property type="entry name" value="Ubiquitin conjugating enzyme (UbcB)"/>
    <property type="match status" value="1"/>
</dbReference>
<keyword evidence="10" id="KW-1185">Reference proteome</keyword>
<evidence type="ECO:0000313" key="11">
    <source>
        <dbReference type="RefSeq" id="XP_030381677.1"/>
    </source>
</evidence>
<dbReference type="PROSITE" id="PS50127">
    <property type="entry name" value="UBC_2"/>
    <property type="match status" value="1"/>
</dbReference>
<evidence type="ECO:0000256" key="4">
    <source>
        <dbReference type="ARBA" id="ARBA00022786"/>
    </source>
</evidence>
<organism evidence="10 11">
    <name type="scientific">Drosophila lebanonensis</name>
    <name type="common">Fruit fly</name>
    <name type="synonym">Scaptodrosophila lebanonensis</name>
    <dbReference type="NCBI Taxonomy" id="7225"/>
    <lineage>
        <taxon>Eukaryota</taxon>
        <taxon>Metazoa</taxon>
        <taxon>Ecdysozoa</taxon>
        <taxon>Arthropoda</taxon>
        <taxon>Hexapoda</taxon>
        <taxon>Insecta</taxon>
        <taxon>Pterygota</taxon>
        <taxon>Neoptera</taxon>
        <taxon>Endopterygota</taxon>
        <taxon>Diptera</taxon>
        <taxon>Brachycera</taxon>
        <taxon>Muscomorpha</taxon>
        <taxon>Ephydroidea</taxon>
        <taxon>Drosophilidae</taxon>
        <taxon>Scaptodrosophila</taxon>
    </lineage>
</organism>
<feature type="region of interest" description="Disordered" evidence="8">
    <location>
        <begin position="273"/>
        <end position="332"/>
    </location>
</feature>
<dbReference type="RefSeq" id="XP_030381677.1">
    <property type="nucleotide sequence ID" value="XM_030525817.1"/>
</dbReference>
<dbReference type="InterPro" id="IPR016135">
    <property type="entry name" value="UBQ-conjugating_enzyme/RWD"/>
</dbReference>
<keyword evidence="4 7" id="KW-0833">Ubl conjugation pathway</keyword>
<evidence type="ECO:0000256" key="3">
    <source>
        <dbReference type="ARBA" id="ARBA00022741"/>
    </source>
</evidence>
<keyword evidence="2" id="KW-0808">Transferase</keyword>
<evidence type="ECO:0000256" key="7">
    <source>
        <dbReference type="RuleBase" id="RU362109"/>
    </source>
</evidence>
<keyword evidence="5 7" id="KW-0067">ATP-binding</keyword>
<evidence type="ECO:0000256" key="1">
    <source>
        <dbReference type="ARBA" id="ARBA00012486"/>
    </source>
</evidence>
<dbReference type="InterPro" id="IPR000608">
    <property type="entry name" value="UBC"/>
</dbReference>
<comment type="similarity">
    <text evidence="7">Belongs to the ubiquitin-conjugating enzyme family.</text>
</comment>
<evidence type="ECO:0000256" key="6">
    <source>
        <dbReference type="PROSITE-ProRule" id="PRU10133"/>
    </source>
</evidence>
<dbReference type="GO" id="GO:0005524">
    <property type="term" value="F:ATP binding"/>
    <property type="evidence" value="ECO:0007669"/>
    <property type="project" value="UniProtKB-UniRule"/>
</dbReference>
<dbReference type="GO" id="GO:0061631">
    <property type="term" value="F:ubiquitin conjugating enzyme activity"/>
    <property type="evidence" value="ECO:0007669"/>
    <property type="project" value="UniProtKB-EC"/>
</dbReference>
<evidence type="ECO:0000256" key="2">
    <source>
        <dbReference type="ARBA" id="ARBA00022679"/>
    </source>
</evidence>
<evidence type="ECO:0000313" key="10">
    <source>
        <dbReference type="Proteomes" id="UP000504634"/>
    </source>
</evidence>
<dbReference type="PROSITE" id="PS00183">
    <property type="entry name" value="UBC_1"/>
    <property type="match status" value="1"/>
</dbReference>
<dbReference type="SUPFAM" id="SSF54495">
    <property type="entry name" value="UBC-like"/>
    <property type="match status" value="1"/>
</dbReference>
<accession>A0A6J2U3G9</accession>
<feature type="compositionally biased region" description="Pro residues" evidence="8">
    <location>
        <begin position="307"/>
        <end position="332"/>
    </location>
</feature>
<dbReference type="Proteomes" id="UP000504634">
    <property type="component" value="Unplaced"/>
</dbReference>
<evidence type="ECO:0000256" key="5">
    <source>
        <dbReference type="ARBA" id="ARBA00022840"/>
    </source>
</evidence>
<feature type="active site" description="Glycyl thioester intermediate" evidence="6">
    <location>
        <position position="207"/>
    </location>
</feature>
<feature type="region of interest" description="Disordered" evidence="8">
    <location>
        <begin position="1"/>
        <end position="31"/>
    </location>
</feature>
<evidence type="ECO:0000259" key="9">
    <source>
        <dbReference type="PROSITE" id="PS50127"/>
    </source>
</evidence>
<feature type="region of interest" description="Disordered" evidence="8">
    <location>
        <begin position="52"/>
        <end position="71"/>
    </location>
</feature>
<feature type="domain" description="UBC core" evidence="9">
    <location>
        <begin position="123"/>
        <end position="269"/>
    </location>
</feature>
<dbReference type="OrthoDB" id="7851174at2759"/>
<dbReference type="Gene3D" id="3.10.110.10">
    <property type="entry name" value="Ubiquitin Conjugating Enzyme"/>
    <property type="match status" value="1"/>
</dbReference>
<evidence type="ECO:0000256" key="8">
    <source>
        <dbReference type="SAM" id="MobiDB-lite"/>
    </source>
</evidence>
<sequence>MSGKQNPKSEAKAANEPPSSSAIPLAKDVVNRPKIRAVESAIVNIPLRKVQSEVPTTTQRHHPDDADDDVDDDSIDNIDVDPNAPTTSHFLHRSFSARPLPLRSTANTGVDGPETKLAQHLTGTLARIKRELSEVTKQPPPNIVGVTHSDDLHSWLATVSGPEGSVYEGGHFKLEIRFPPAYPFRPPRIRFLTRIYHCNVDSRGAICLDVLNERWSPVMTISKVLLSIWVLMGECNPDDPLVIGIADQYKCNRKEHDKMARYWTKRYAISKEKNVAPEKTEPTLTQSDPPNSPAESQESETTSAPVTPRPPPPPPPPAPTPPIPIPCSTPKI</sequence>
<keyword evidence="3 7" id="KW-0547">Nucleotide-binding</keyword>
<dbReference type="AlphaFoldDB" id="A0A6J2U3G9"/>
<gene>
    <name evidence="11" type="primary">LOC115629363</name>
</gene>
<feature type="compositionally biased region" description="Polar residues" evidence="8">
    <location>
        <begin position="282"/>
        <end position="300"/>
    </location>
</feature>
<dbReference type="Pfam" id="PF00179">
    <property type="entry name" value="UQ_con"/>
    <property type="match status" value="1"/>
</dbReference>
<dbReference type="InterPro" id="IPR023313">
    <property type="entry name" value="UBQ-conjugating_AS"/>
</dbReference>
<reference evidence="11" key="1">
    <citation type="submission" date="2025-08" db="UniProtKB">
        <authorList>
            <consortium name="RefSeq"/>
        </authorList>
    </citation>
    <scope>IDENTIFICATION</scope>
    <source>
        <strain evidence="11">11010-0011.00</strain>
        <tissue evidence="11">Whole body</tissue>
    </source>
</reference>
<dbReference type="SMART" id="SM00212">
    <property type="entry name" value="UBCc"/>
    <property type="match status" value="1"/>
</dbReference>
<dbReference type="EC" id="2.3.2.23" evidence="1"/>
<name>A0A6J2U3G9_DROLE</name>
<dbReference type="GeneID" id="115629363"/>
<dbReference type="PANTHER" id="PTHR24068">
    <property type="entry name" value="UBIQUITIN-CONJUGATING ENZYME E2"/>
    <property type="match status" value="1"/>
</dbReference>